<protein>
    <recommendedName>
        <fullName evidence="4">Reverse transcriptase zinc-binding domain-containing protein</fullName>
    </recommendedName>
</protein>
<keyword evidence="3" id="KW-1185">Reference proteome</keyword>
<feature type="compositionally biased region" description="Low complexity" evidence="1">
    <location>
        <begin position="415"/>
        <end position="426"/>
    </location>
</feature>
<name>A0A835FIX3_9POAL</name>
<organism evidence="2 3">
    <name type="scientific">Digitaria exilis</name>
    <dbReference type="NCBI Taxonomy" id="1010633"/>
    <lineage>
        <taxon>Eukaryota</taxon>
        <taxon>Viridiplantae</taxon>
        <taxon>Streptophyta</taxon>
        <taxon>Embryophyta</taxon>
        <taxon>Tracheophyta</taxon>
        <taxon>Spermatophyta</taxon>
        <taxon>Magnoliopsida</taxon>
        <taxon>Liliopsida</taxon>
        <taxon>Poales</taxon>
        <taxon>Poaceae</taxon>
        <taxon>PACMAD clade</taxon>
        <taxon>Panicoideae</taxon>
        <taxon>Panicodae</taxon>
        <taxon>Paniceae</taxon>
        <taxon>Anthephorinae</taxon>
        <taxon>Digitaria</taxon>
    </lineage>
</organism>
<dbReference type="EMBL" id="JACEFO010000794">
    <property type="protein sequence ID" value="KAF8756776.1"/>
    <property type="molecule type" value="Genomic_DNA"/>
</dbReference>
<evidence type="ECO:0000313" key="3">
    <source>
        <dbReference type="Proteomes" id="UP000636709"/>
    </source>
</evidence>
<accession>A0A835FIX3</accession>
<proteinExistence type="predicted"/>
<comment type="caution">
    <text evidence="2">The sequence shown here is derived from an EMBL/GenBank/DDBJ whole genome shotgun (WGS) entry which is preliminary data.</text>
</comment>
<dbReference type="AlphaFoldDB" id="A0A835FIX3"/>
<evidence type="ECO:0008006" key="4">
    <source>
        <dbReference type="Google" id="ProtNLM"/>
    </source>
</evidence>
<reference evidence="2" key="1">
    <citation type="submission" date="2020-07" db="EMBL/GenBank/DDBJ databases">
        <title>Genome sequence and genetic diversity analysis of an under-domesticated orphan crop, white fonio (Digitaria exilis).</title>
        <authorList>
            <person name="Bennetzen J.L."/>
            <person name="Chen S."/>
            <person name="Ma X."/>
            <person name="Wang X."/>
            <person name="Yssel A.E.J."/>
            <person name="Chaluvadi S.R."/>
            <person name="Johnson M."/>
            <person name="Gangashetty P."/>
            <person name="Hamidou F."/>
            <person name="Sanogo M.D."/>
            <person name="Zwaenepoel A."/>
            <person name="Wallace J."/>
            <person name="Van De Peer Y."/>
            <person name="Van Deynze A."/>
        </authorList>
    </citation>
    <scope>NUCLEOTIDE SEQUENCE</scope>
    <source>
        <tissue evidence="2">Leaves</tissue>
    </source>
</reference>
<evidence type="ECO:0000313" key="2">
    <source>
        <dbReference type="EMBL" id="KAF8756776.1"/>
    </source>
</evidence>
<dbReference type="Proteomes" id="UP000636709">
    <property type="component" value="Unassembled WGS sequence"/>
</dbReference>
<feature type="region of interest" description="Disordered" evidence="1">
    <location>
        <begin position="404"/>
        <end position="426"/>
    </location>
</feature>
<gene>
    <name evidence="2" type="ORF">HU200_011058</name>
</gene>
<dbReference type="OrthoDB" id="690234at2759"/>
<sequence>MACEAVAYVSIHTTVRTQEALSVGCNDPSLPVHPGQVDHIACGESNMMTRRTVGKRVGYGSTGVPAASQSQRIALIELDDHRSDTPCWRDIKKLIPEYRAITTAAIGDGDSTSFWHDTWSEASILRDALPALYSHCTDTDLTVAKVVLAGGLDSALQPRLSSTAQAERELLVNALDDIELSDARDTRWIRGGPSSDIRAADIYNALRAPVGGPQWRGSTGNASRRRRTCASLHRHGARDPPDCPFCPGVAEEADHLFVTCPRLADLWSWAVAAICSTFAAPAKAAHTSAMGVLWIIWKARNAMVFRNLQEDAPTMARHLQQHIELWVCRAPPRWLDIHSAGKSAVRGRHSAAGAVTDLKIVPSSSAAVSHAVHHGGPRVSASHSWPPSSLSDYVTARSVCPEFPVHPTPSRRRSTSLSSPLLSFSS</sequence>
<evidence type="ECO:0000256" key="1">
    <source>
        <dbReference type="SAM" id="MobiDB-lite"/>
    </source>
</evidence>